<dbReference type="Pfam" id="PF11074">
    <property type="entry name" value="DUF2779"/>
    <property type="match status" value="1"/>
</dbReference>
<dbReference type="InterPro" id="IPR021301">
    <property type="entry name" value="DUF2779"/>
</dbReference>
<dbReference type="AlphaFoldDB" id="A0A553IJP9"/>
<feature type="domain" description="DUF2779" evidence="1">
    <location>
        <begin position="427"/>
        <end position="571"/>
    </location>
</feature>
<dbReference type="EMBL" id="VKID01000001">
    <property type="protein sequence ID" value="TRY00402.1"/>
    <property type="molecule type" value="Genomic_DNA"/>
</dbReference>
<proteinExistence type="predicted"/>
<organism evidence="2 3">
    <name type="scientific">Acholeplasma laidlawii</name>
    <dbReference type="NCBI Taxonomy" id="2148"/>
    <lineage>
        <taxon>Bacteria</taxon>
        <taxon>Bacillati</taxon>
        <taxon>Mycoplasmatota</taxon>
        <taxon>Mollicutes</taxon>
        <taxon>Acholeplasmatales</taxon>
        <taxon>Acholeplasmataceae</taxon>
        <taxon>Acholeplasma</taxon>
    </lineage>
</organism>
<evidence type="ECO:0000313" key="2">
    <source>
        <dbReference type="EMBL" id="TRY00402.1"/>
    </source>
</evidence>
<evidence type="ECO:0000259" key="1">
    <source>
        <dbReference type="Pfam" id="PF11074"/>
    </source>
</evidence>
<comment type="caution">
    <text evidence="2">The sequence shown here is derived from an EMBL/GenBank/DDBJ whole genome shotgun (WGS) entry which is preliminary data.</text>
</comment>
<reference evidence="2 3" key="1">
    <citation type="submission" date="2019-07" db="EMBL/GenBank/DDBJ databases">
        <title>Genome sequence of Acholeplasma laidlawii strain with increased resistance to erythromycin.</title>
        <authorList>
            <person name="Medvedeva E.S."/>
            <person name="Baranova N.B."/>
            <person name="Siniagina M.N."/>
            <person name="Mouzykantov A."/>
            <person name="Chernova O.A."/>
            <person name="Chernov V.M."/>
        </authorList>
    </citation>
    <scope>NUCLEOTIDE SEQUENCE [LARGE SCALE GENOMIC DNA]</scope>
    <source>
        <strain evidence="2 3">PG8REry</strain>
    </source>
</reference>
<name>A0A553IJP9_ACHLA</name>
<sequence>MYNKSNRRLGGKSKMKHTLNKISKTRFIRGINCPRFFPLFEIYKRGSKDATVSFTDDLSDLMTEENEAKKQALFEQMIEYETDEETDETEEVDLINVENKKLEVMLPYFNKMEEISAKYVQHKFNAPVVASTETRDQKRFEATIGDYSFYSFLDIYQETDDIIRVIEAKATTSSKFMDLTFTEDKEKFNFFELTPEGILMSREDLGLPVGEKYFKKKQAILKRTNPIGGYLYDITYQRYVIEHFFKSNNIETKPMKYYLAILNHKYIFDGVYKDGQPDYYKDMDKENFLIRLVDVTDLTGNFLESFEADVEEVIHRLDHMTLVPFPLCPRKGKNKCMFHDICYKDIPKKDSIFTYIGNHNGFTDEKGEKYKPEDLIKMNMKMALDVPYSWLTRENNQIQYEVLSSGKPYMDKPRIKAILGKLEYPLYHLDFETFGSPLPRFKGEKAYDQSVFQFNLHIEHAPGVSDKDLDSYVYLATDHLDQRYQLTKYLCDLIGPKGTVVAWNDSFEKTRMKELAKLFPEFSDKLNDIISRTFDLWYVFKGSHHKLYDKWGIPEKKGFNYYHEALQGSFSIKKVLPIFVPDLSYSNLDVKNGDEAVVVYGNFPKMNKQEFEFNKRGLIEYCKQDTWAMVELLKSLREII</sequence>
<protein>
    <submittedName>
        <fullName evidence="2">DUF2779 domain-containing protein</fullName>
    </submittedName>
</protein>
<evidence type="ECO:0000313" key="3">
    <source>
        <dbReference type="Proteomes" id="UP000315938"/>
    </source>
</evidence>
<gene>
    <name evidence="2" type="ORF">FNV44_04940</name>
</gene>
<accession>A0A553IJP9</accession>
<dbReference type="Proteomes" id="UP000315938">
    <property type="component" value="Unassembled WGS sequence"/>
</dbReference>